<dbReference type="Proteomes" id="UP000198601">
    <property type="component" value="Unassembled WGS sequence"/>
</dbReference>
<dbReference type="InterPro" id="IPR000683">
    <property type="entry name" value="Gfo/Idh/MocA-like_OxRdtase_N"/>
</dbReference>
<dbReference type="OrthoDB" id="9815825at2"/>
<dbReference type="Pfam" id="PF01408">
    <property type="entry name" value="GFO_IDH_MocA"/>
    <property type="match status" value="1"/>
</dbReference>
<name>A0A1G4R6H7_9BACL</name>
<accession>A0A1G4R6H7</accession>
<dbReference type="PANTHER" id="PTHR43377">
    <property type="entry name" value="BILIVERDIN REDUCTASE A"/>
    <property type="match status" value="1"/>
</dbReference>
<dbReference type="PANTHER" id="PTHR43377:SF1">
    <property type="entry name" value="BILIVERDIN REDUCTASE A"/>
    <property type="match status" value="1"/>
</dbReference>
<feature type="domain" description="GFO/IDH/MocA-like oxidoreductase" evidence="2">
    <location>
        <begin position="131"/>
        <end position="252"/>
    </location>
</feature>
<sequence>MNKIKIGMISFAHGHAFSYLNSLVSMPEVEVAGIADEVKSRVEAVAEKHGIPYFEDYRELLSKEIDAVVICSENVRHAELTIAAAQAGKHVLCEKPLGISKREMEEMIAACKENGVQLMTAFPCRYLPAVVQAKQAIERGEIGEIVAIKGTNRGSFPGAWFADKALSGGGAVLDHTVHVMDLMHWFLGAEVQEVYAYATTVFQEQNIDDAGMVHVKFDNGVFAVLDPSWSRNRSFPTWGDVTMEIVGTRGVLSVDAFAQKNDVYSVQAGKGEWSYWGDNMDEYLVRSFVEALLHGTSVPITGEDGMKAAAVALAAYESAAQGQPVRL</sequence>
<dbReference type="GO" id="GO:0000166">
    <property type="term" value="F:nucleotide binding"/>
    <property type="evidence" value="ECO:0007669"/>
    <property type="project" value="InterPro"/>
</dbReference>
<reference evidence="4" key="1">
    <citation type="submission" date="2016-10" db="EMBL/GenBank/DDBJ databases">
        <authorList>
            <person name="Varghese N."/>
            <person name="Submissions S."/>
        </authorList>
    </citation>
    <scope>NUCLEOTIDE SEQUENCE [LARGE SCALE GENOMIC DNA]</scope>
    <source>
        <strain evidence="4">CGMCC 1.8946</strain>
    </source>
</reference>
<gene>
    <name evidence="3" type="ORF">SAMN04487970_101265</name>
</gene>
<dbReference type="Gene3D" id="3.30.360.10">
    <property type="entry name" value="Dihydrodipicolinate Reductase, domain 2"/>
    <property type="match status" value="1"/>
</dbReference>
<evidence type="ECO:0000313" key="4">
    <source>
        <dbReference type="Proteomes" id="UP000198601"/>
    </source>
</evidence>
<dbReference type="SUPFAM" id="SSF55347">
    <property type="entry name" value="Glyceraldehyde-3-phosphate dehydrogenase-like, C-terminal domain"/>
    <property type="match status" value="1"/>
</dbReference>
<dbReference type="Gene3D" id="3.40.50.720">
    <property type="entry name" value="NAD(P)-binding Rossmann-like Domain"/>
    <property type="match status" value="1"/>
</dbReference>
<dbReference type="AlphaFoldDB" id="A0A1G4R6H7"/>
<organism evidence="3 4">
    <name type="scientific">Paenibacillus tianmuensis</name>
    <dbReference type="NCBI Taxonomy" id="624147"/>
    <lineage>
        <taxon>Bacteria</taxon>
        <taxon>Bacillati</taxon>
        <taxon>Bacillota</taxon>
        <taxon>Bacilli</taxon>
        <taxon>Bacillales</taxon>
        <taxon>Paenibacillaceae</taxon>
        <taxon>Paenibacillus</taxon>
    </lineage>
</organism>
<dbReference type="EMBL" id="FMTT01000012">
    <property type="protein sequence ID" value="SCW52271.1"/>
    <property type="molecule type" value="Genomic_DNA"/>
</dbReference>
<dbReference type="RefSeq" id="WP_090670750.1">
    <property type="nucleotide sequence ID" value="NZ_FMTT01000012.1"/>
</dbReference>
<dbReference type="InterPro" id="IPR055170">
    <property type="entry name" value="GFO_IDH_MocA-like_dom"/>
</dbReference>
<evidence type="ECO:0000313" key="3">
    <source>
        <dbReference type="EMBL" id="SCW52271.1"/>
    </source>
</evidence>
<keyword evidence="4" id="KW-1185">Reference proteome</keyword>
<protein>
    <submittedName>
        <fullName evidence="3">Predicted dehydrogenase</fullName>
    </submittedName>
</protein>
<dbReference type="InterPro" id="IPR036291">
    <property type="entry name" value="NAD(P)-bd_dom_sf"/>
</dbReference>
<dbReference type="SUPFAM" id="SSF51735">
    <property type="entry name" value="NAD(P)-binding Rossmann-fold domains"/>
    <property type="match status" value="1"/>
</dbReference>
<evidence type="ECO:0000259" key="2">
    <source>
        <dbReference type="Pfam" id="PF22725"/>
    </source>
</evidence>
<dbReference type="InterPro" id="IPR051450">
    <property type="entry name" value="Gfo/Idh/MocA_Oxidoreductases"/>
</dbReference>
<feature type="domain" description="Gfo/Idh/MocA-like oxidoreductase N-terminal" evidence="1">
    <location>
        <begin position="19"/>
        <end position="121"/>
    </location>
</feature>
<dbReference type="STRING" id="624147.SAMN04487970_101265"/>
<dbReference type="Pfam" id="PF22725">
    <property type="entry name" value="GFO_IDH_MocA_C3"/>
    <property type="match status" value="1"/>
</dbReference>
<evidence type="ECO:0000259" key="1">
    <source>
        <dbReference type="Pfam" id="PF01408"/>
    </source>
</evidence>
<proteinExistence type="predicted"/>